<accession>A0A8K0JMQ7</accession>
<evidence type="ECO:0000256" key="9">
    <source>
        <dbReference type="ARBA" id="ARBA00022723"/>
    </source>
</evidence>
<evidence type="ECO:0000256" key="10">
    <source>
        <dbReference type="ARBA" id="ARBA00022919"/>
    </source>
</evidence>
<evidence type="ECO:0000256" key="2">
    <source>
        <dbReference type="ARBA" id="ARBA00004760"/>
    </source>
</evidence>
<organism evidence="19 20">
    <name type="scientific">Filobasidium floriforme</name>
    <dbReference type="NCBI Taxonomy" id="5210"/>
    <lineage>
        <taxon>Eukaryota</taxon>
        <taxon>Fungi</taxon>
        <taxon>Dikarya</taxon>
        <taxon>Basidiomycota</taxon>
        <taxon>Agaricomycotina</taxon>
        <taxon>Tremellomycetes</taxon>
        <taxon>Filobasidiales</taxon>
        <taxon>Filobasidiaceae</taxon>
        <taxon>Filobasidium</taxon>
    </lineage>
</organism>
<keyword evidence="14" id="KW-0443">Lipid metabolism</keyword>
<evidence type="ECO:0000256" key="8">
    <source>
        <dbReference type="ARBA" id="ARBA00022692"/>
    </source>
</evidence>
<feature type="compositionally biased region" description="Basic and acidic residues" evidence="16">
    <location>
        <begin position="195"/>
        <end position="205"/>
    </location>
</feature>
<dbReference type="GO" id="GO:0016020">
    <property type="term" value="C:membrane"/>
    <property type="evidence" value="ECO:0007669"/>
    <property type="project" value="UniProtKB-SubCell"/>
</dbReference>
<feature type="compositionally biased region" description="Low complexity" evidence="16">
    <location>
        <begin position="27"/>
        <end position="41"/>
    </location>
</feature>
<evidence type="ECO:0000259" key="18">
    <source>
        <dbReference type="PROSITE" id="PS50255"/>
    </source>
</evidence>
<sequence>MTIKHANTQQHPVVYDCPCHRHLNPPTSSSSASSSISTRKTQSTRRKVDRTRIIPRSELAQRIIDGENLVIYNDLVLDLTRWADKHPGGKLAVLHFVGRDATDEMDAYHSKKDLRRVGGFVVGRVDDREPYKPLTPPISLGLIRDPESATGWRREGLTRLYAQNEDLGKKDARGEGGYYPVLTREALEPVDSLFEEHDHDRKNSDESGDEDRFEDHSSSGSSSGSRVDGEMDIPISLHPTPQIPRVEKIDLRREHARSLAYRQLRTRLEHAGLFQAEGWHKGYAGDLGRYTILAGLAAGFYFWSTSTWGLFCSAVFLGAFWHQLTFLAHDAGHTGITGQAGKDRLIGTVVANWVGGLSLSWWKDNHNIHHLVTNHPEHDPDIQHIPFFAISTDFFGNLWSTYYKRVMPFDGFSNMMVKVQHKVYYVVLAFARFNLYANSYGYLALKMPRNKWFAFELAGLVFFWTWFGMLLKGLDGWKMRVGYLLVSHIVTSPVHVQIVLSHFARSTADLGPSESFVSRQLRTTMDVVCNEWIEFFHGGLHLQVTHHLFPRIPRHNLRRASKLVKEYCQEQEIEYAEYSFTEGNKRVLGVLKDVADQVSLLTKVAEADARGELH</sequence>
<feature type="region of interest" description="Disordered" evidence="16">
    <location>
        <begin position="195"/>
        <end position="239"/>
    </location>
</feature>
<dbReference type="InterPro" id="IPR001199">
    <property type="entry name" value="Cyt_B5-like_heme/steroid-bd"/>
</dbReference>
<evidence type="ECO:0000313" key="20">
    <source>
        <dbReference type="Proteomes" id="UP000812966"/>
    </source>
</evidence>
<dbReference type="AlphaFoldDB" id="A0A8K0JMQ7"/>
<dbReference type="EMBL" id="JABELV010000042">
    <property type="protein sequence ID" value="KAG7561969.1"/>
    <property type="molecule type" value="Genomic_DNA"/>
</dbReference>
<reference evidence="19" key="1">
    <citation type="submission" date="2020-04" db="EMBL/GenBank/DDBJ databases">
        <title>Analysis of mating type loci in Filobasidium floriforme.</title>
        <authorList>
            <person name="Nowrousian M."/>
        </authorList>
    </citation>
    <scope>NUCLEOTIDE SEQUENCE</scope>
    <source>
        <strain evidence="19">CBS 6242</strain>
    </source>
</reference>
<evidence type="ECO:0000313" key="19">
    <source>
        <dbReference type="EMBL" id="KAG7561969.1"/>
    </source>
</evidence>
<keyword evidence="12" id="KW-0560">Oxidoreductase</keyword>
<feature type="transmembrane region" description="Helical" evidence="17">
    <location>
        <begin position="300"/>
        <end position="324"/>
    </location>
</feature>
<keyword evidence="9" id="KW-0479">Metal-binding</keyword>
<evidence type="ECO:0000256" key="1">
    <source>
        <dbReference type="ARBA" id="ARBA00004141"/>
    </source>
</evidence>
<comment type="subcellular location">
    <subcellularLocation>
        <location evidence="1">Membrane</location>
        <topology evidence="1">Multi-pass membrane protein</topology>
    </subcellularLocation>
</comment>
<comment type="pathway">
    <text evidence="3">Sphingolipid metabolism.</text>
</comment>
<feature type="transmembrane region" description="Helical" evidence="17">
    <location>
        <begin position="452"/>
        <end position="471"/>
    </location>
</feature>
<comment type="similarity">
    <text evidence="4">Belongs to the fatty acid desaturase type 1 family.</text>
</comment>
<evidence type="ECO:0000256" key="7">
    <source>
        <dbReference type="ARBA" id="ARBA00022617"/>
    </source>
</evidence>
<dbReference type="Proteomes" id="UP000812966">
    <property type="component" value="Unassembled WGS sequence"/>
</dbReference>
<dbReference type="Pfam" id="PF00487">
    <property type="entry name" value="FA_desaturase"/>
    <property type="match status" value="1"/>
</dbReference>
<dbReference type="GO" id="GO:0006665">
    <property type="term" value="P:sphingolipid metabolic process"/>
    <property type="evidence" value="ECO:0007669"/>
    <property type="project" value="UniProtKB-UniPathway"/>
</dbReference>
<dbReference type="SUPFAM" id="SSF55856">
    <property type="entry name" value="Cytochrome b5-like heme/steroid binding domain"/>
    <property type="match status" value="1"/>
</dbReference>
<dbReference type="InterPro" id="IPR036400">
    <property type="entry name" value="Cyt_B5-like_heme/steroid_sf"/>
</dbReference>
<dbReference type="PANTHER" id="PTHR19353">
    <property type="entry name" value="FATTY ACID DESATURASE 2"/>
    <property type="match status" value="1"/>
</dbReference>
<dbReference type="PROSITE" id="PS50255">
    <property type="entry name" value="CYTOCHROME_B5_2"/>
    <property type="match status" value="1"/>
</dbReference>
<dbReference type="Pfam" id="PF00173">
    <property type="entry name" value="Cyt-b5"/>
    <property type="match status" value="1"/>
</dbReference>
<evidence type="ECO:0000256" key="16">
    <source>
        <dbReference type="SAM" id="MobiDB-lite"/>
    </source>
</evidence>
<dbReference type="PIRSF" id="PIRSF015921">
    <property type="entry name" value="FA_sphinglp_des"/>
    <property type="match status" value="1"/>
</dbReference>
<evidence type="ECO:0000256" key="4">
    <source>
        <dbReference type="ARBA" id="ARBA00009295"/>
    </source>
</evidence>
<keyword evidence="13" id="KW-0408">Iron</keyword>
<proteinExistence type="inferred from homology"/>
<protein>
    <recommendedName>
        <fullName evidence="6">Delta 8-(E)-sphingolipid desaturase</fullName>
        <ecNumber evidence="5">1.14.19.18</ecNumber>
    </recommendedName>
</protein>
<comment type="pathway">
    <text evidence="2">Lipid metabolism; sphingolipid metabolism.</text>
</comment>
<evidence type="ECO:0000256" key="5">
    <source>
        <dbReference type="ARBA" id="ARBA00012019"/>
    </source>
</evidence>
<keyword evidence="11 17" id="KW-1133">Transmembrane helix</keyword>
<comment type="caution">
    <text evidence="19">The sequence shown here is derived from an EMBL/GenBank/DDBJ whole genome shotgun (WGS) entry which is preliminary data.</text>
</comment>
<dbReference type="Gene3D" id="3.10.120.10">
    <property type="entry name" value="Cytochrome b5-like heme/steroid binding domain"/>
    <property type="match status" value="1"/>
</dbReference>
<dbReference type="InterPro" id="IPR005804">
    <property type="entry name" value="FA_desaturase_dom"/>
</dbReference>
<dbReference type="UniPathway" id="UPA00222"/>
<keyword evidence="7" id="KW-0349">Heme</keyword>
<evidence type="ECO:0000256" key="13">
    <source>
        <dbReference type="ARBA" id="ARBA00023004"/>
    </source>
</evidence>
<name>A0A8K0JMQ7_9TREE</name>
<keyword evidence="20" id="KW-1185">Reference proteome</keyword>
<keyword evidence="8 17" id="KW-0812">Transmembrane</keyword>
<evidence type="ECO:0000256" key="14">
    <source>
        <dbReference type="ARBA" id="ARBA00023098"/>
    </source>
</evidence>
<dbReference type="OrthoDB" id="260091at2759"/>
<evidence type="ECO:0000256" key="6">
    <source>
        <dbReference type="ARBA" id="ARBA00016939"/>
    </source>
</evidence>
<keyword evidence="15 17" id="KW-0472">Membrane</keyword>
<keyword evidence="10" id="KW-0746">Sphingolipid metabolism</keyword>
<evidence type="ECO:0000256" key="17">
    <source>
        <dbReference type="SAM" id="Phobius"/>
    </source>
</evidence>
<dbReference type="EC" id="1.14.19.18" evidence="5"/>
<evidence type="ECO:0000256" key="12">
    <source>
        <dbReference type="ARBA" id="ARBA00023002"/>
    </source>
</evidence>
<feature type="transmembrane region" description="Helical" evidence="17">
    <location>
        <begin position="423"/>
        <end position="440"/>
    </location>
</feature>
<evidence type="ECO:0000256" key="11">
    <source>
        <dbReference type="ARBA" id="ARBA00022989"/>
    </source>
</evidence>
<dbReference type="GO" id="GO:0046872">
    <property type="term" value="F:metal ion binding"/>
    <property type="evidence" value="ECO:0007669"/>
    <property type="project" value="UniProtKB-KW"/>
</dbReference>
<dbReference type="GO" id="GO:0016717">
    <property type="term" value="F:oxidoreductase activity, acting on paired donors, with oxidation of a pair of donors resulting in the reduction of molecular oxygen to two molecules of water"/>
    <property type="evidence" value="ECO:0007669"/>
    <property type="project" value="TreeGrafter"/>
</dbReference>
<dbReference type="PANTHER" id="PTHR19353:SF30">
    <property type="entry name" value="DELTA 8-(E)-SPHINGOLIPID DESATURASE"/>
    <property type="match status" value="1"/>
</dbReference>
<dbReference type="CDD" id="cd03506">
    <property type="entry name" value="Delta6-FADS-like"/>
    <property type="match status" value="1"/>
</dbReference>
<dbReference type="SMART" id="SM01117">
    <property type="entry name" value="Cyt-b5"/>
    <property type="match status" value="1"/>
</dbReference>
<feature type="domain" description="Cytochrome b5 heme-binding" evidence="18">
    <location>
        <begin position="51"/>
        <end position="126"/>
    </location>
</feature>
<gene>
    <name evidence="19" type="ORF">FFLO_02609</name>
</gene>
<dbReference type="InterPro" id="IPR012171">
    <property type="entry name" value="Fatty_acid_desaturase"/>
</dbReference>
<evidence type="ECO:0000256" key="15">
    <source>
        <dbReference type="ARBA" id="ARBA00023136"/>
    </source>
</evidence>
<feature type="region of interest" description="Disordered" evidence="16">
    <location>
        <begin position="17"/>
        <end position="50"/>
    </location>
</feature>
<evidence type="ECO:0000256" key="3">
    <source>
        <dbReference type="ARBA" id="ARBA00004991"/>
    </source>
</evidence>